<dbReference type="PANTHER" id="PTHR43329">
    <property type="entry name" value="EPOXIDE HYDROLASE"/>
    <property type="match status" value="1"/>
</dbReference>
<dbReference type="Proteomes" id="UP000006039">
    <property type="component" value="Unassembled WGS sequence"/>
</dbReference>
<feature type="region of interest" description="Disordered" evidence="1">
    <location>
        <begin position="278"/>
        <end position="304"/>
    </location>
</feature>
<reference evidence="5" key="5">
    <citation type="submission" date="2018-04" db="UniProtKB">
        <authorList>
            <consortium name="EnsemblFungi"/>
        </authorList>
    </citation>
    <scope>IDENTIFICATION</scope>
    <source>
        <strain evidence="5">R3-111a-1</strain>
    </source>
</reference>
<organism evidence="4">
    <name type="scientific">Gaeumannomyces tritici (strain R3-111a-1)</name>
    <name type="common">Wheat and barley take-all root rot fungus</name>
    <name type="synonym">Gaeumannomyces graminis var. tritici</name>
    <dbReference type="NCBI Taxonomy" id="644352"/>
    <lineage>
        <taxon>Eukaryota</taxon>
        <taxon>Fungi</taxon>
        <taxon>Dikarya</taxon>
        <taxon>Ascomycota</taxon>
        <taxon>Pezizomycotina</taxon>
        <taxon>Sordariomycetes</taxon>
        <taxon>Sordariomycetidae</taxon>
        <taxon>Magnaporthales</taxon>
        <taxon>Magnaporthaceae</taxon>
        <taxon>Gaeumannomyces</taxon>
    </lineage>
</organism>
<feature type="signal peptide" evidence="2">
    <location>
        <begin position="1"/>
        <end position="17"/>
    </location>
</feature>
<keyword evidence="6" id="KW-1185">Reference proteome</keyword>
<protein>
    <recommendedName>
        <fullName evidence="3">AB hydrolase-1 domain-containing protein</fullName>
    </recommendedName>
</protein>
<reference evidence="6" key="1">
    <citation type="submission" date="2010-07" db="EMBL/GenBank/DDBJ databases">
        <title>The genome sequence of Gaeumannomyces graminis var. tritici strain R3-111a-1.</title>
        <authorList>
            <consortium name="The Broad Institute Genome Sequencing Platform"/>
            <person name="Ma L.-J."/>
            <person name="Dead R."/>
            <person name="Young S."/>
            <person name="Zeng Q."/>
            <person name="Koehrsen M."/>
            <person name="Alvarado L."/>
            <person name="Berlin A."/>
            <person name="Chapman S.B."/>
            <person name="Chen Z."/>
            <person name="Freedman E."/>
            <person name="Gellesch M."/>
            <person name="Goldberg J."/>
            <person name="Griggs A."/>
            <person name="Gujja S."/>
            <person name="Heilman E.R."/>
            <person name="Heiman D."/>
            <person name="Hepburn T."/>
            <person name="Howarth C."/>
            <person name="Jen D."/>
            <person name="Larson L."/>
            <person name="Mehta T."/>
            <person name="Neiman D."/>
            <person name="Pearson M."/>
            <person name="Roberts A."/>
            <person name="Saif S."/>
            <person name="Shea T."/>
            <person name="Shenoy N."/>
            <person name="Sisk P."/>
            <person name="Stolte C."/>
            <person name="Sykes S."/>
            <person name="Walk T."/>
            <person name="White J."/>
            <person name="Yandava C."/>
            <person name="Haas B."/>
            <person name="Nusbaum C."/>
            <person name="Birren B."/>
        </authorList>
    </citation>
    <scope>NUCLEOTIDE SEQUENCE [LARGE SCALE GENOMIC DNA]</scope>
    <source>
        <strain evidence="6">R3-111a-1</strain>
    </source>
</reference>
<name>J3NPT3_GAET3</name>
<reference evidence="5" key="4">
    <citation type="journal article" date="2015" name="G3 (Bethesda)">
        <title>Genome sequences of three phytopathogenic species of the Magnaporthaceae family of fungi.</title>
        <authorList>
            <person name="Okagaki L.H."/>
            <person name="Nunes C.C."/>
            <person name="Sailsbery J."/>
            <person name="Clay B."/>
            <person name="Brown D."/>
            <person name="John T."/>
            <person name="Oh Y."/>
            <person name="Young N."/>
            <person name="Fitzgerald M."/>
            <person name="Haas B.J."/>
            <person name="Zeng Q."/>
            <person name="Young S."/>
            <person name="Adiconis X."/>
            <person name="Fan L."/>
            <person name="Levin J.Z."/>
            <person name="Mitchell T.K."/>
            <person name="Okubara P.A."/>
            <person name="Farman M.L."/>
            <person name="Kohn L.M."/>
            <person name="Birren B."/>
            <person name="Ma L.-J."/>
            <person name="Dean R.A."/>
        </authorList>
    </citation>
    <scope>NUCLEOTIDE SEQUENCE</scope>
    <source>
        <strain evidence="5">R3-111a-1</strain>
    </source>
</reference>
<sequence length="314" mass="33803">MHVVTSLLLAAHALGRATSAMALLRNTSPSSSLIPFDDWGHLWVALHNRTVGPLLAQKYTVIAPDNRSAGDSSIPPDSDYTAAASASDLCEVLDFLNISSTYVVSHDKGAGYAAALAAAHPARVRRLVVSEYLLPGFGYEQAAVPGPFLDLYGNWQLAFFGMPDAAAFFTRGRERELLSWYFYHCSYSGTSSVPGPVLDAYADSISKPGFLRAMFGPFGNGVVGADARFFNSTLGRAPSAARPRPSRPWHSAASPAWAPPPSPSSRPYFPTCRPTSCPMRATGSPTRIRLGSPGEWQDSSPTIRRPCPPLIYRV</sequence>
<dbReference type="STRING" id="644352.J3NPT3"/>
<dbReference type="RefSeq" id="XP_009219333.1">
    <property type="nucleotide sequence ID" value="XM_009221069.1"/>
</dbReference>
<dbReference type="Pfam" id="PF00561">
    <property type="entry name" value="Abhydrolase_1"/>
    <property type="match status" value="1"/>
</dbReference>
<dbReference type="InterPro" id="IPR000073">
    <property type="entry name" value="AB_hydrolase_1"/>
</dbReference>
<dbReference type="EnsemblFungi" id="EJT78188">
    <property type="protein sequence ID" value="EJT78188"/>
    <property type="gene ID" value="GGTG_03290"/>
</dbReference>
<accession>J3NPT3</accession>
<dbReference type="OrthoDB" id="408373at2759"/>
<dbReference type="InterPro" id="IPR029058">
    <property type="entry name" value="AB_hydrolase_fold"/>
</dbReference>
<feature type="chain" id="PRO_5015094352" description="AB hydrolase-1 domain-containing protein" evidence="2">
    <location>
        <begin position="18"/>
        <end position="314"/>
    </location>
</feature>
<dbReference type="eggNOG" id="KOG4178">
    <property type="taxonomic scope" value="Eukaryota"/>
</dbReference>
<dbReference type="VEuPathDB" id="FungiDB:GGTG_03290"/>
<dbReference type="SUPFAM" id="SSF53474">
    <property type="entry name" value="alpha/beta-Hydrolases"/>
    <property type="match status" value="1"/>
</dbReference>
<evidence type="ECO:0000313" key="4">
    <source>
        <dbReference type="EMBL" id="EJT78188.1"/>
    </source>
</evidence>
<feature type="region of interest" description="Disordered" evidence="1">
    <location>
        <begin position="237"/>
        <end position="266"/>
    </location>
</feature>
<evidence type="ECO:0000256" key="2">
    <source>
        <dbReference type="SAM" id="SignalP"/>
    </source>
</evidence>
<evidence type="ECO:0000313" key="6">
    <source>
        <dbReference type="Proteomes" id="UP000006039"/>
    </source>
</evidence>
<keyword evidence="2" id="KW-0732">Signal</keyword>
<dbReference type="Gene3D" id="3.40.50.1820">
    <property type="entry name" value="alpha/beta hydrolase"/>
    <property type="match status" value="1"/>
</dbReference>
<reference evidence="4" key="2">
    <citation type="submission" date="2010-07" db="EMBL/GenBank/DDBJ databases">
        <authorList>
            <consortium name="The Broad Institute Genome Sequencing Platform"/>
            <consortium name="Broad Institute Genome Sequencing Center for Infectious Disease"/>
            <person name="Ma L.-J."/>
            <person name="Dead R."/>
            <person name="Young S."/>
            <person name="Zeng Q."/>
            <person name="Koehrsen M."/>
            <person name="Alvarado L."/>
            <person name="Berlin A."/>
            <person name="Chapman S.B."/>
            <person name="Chen Z."/>
            <person name="Freedman E."/>
            <person name="Gellesch M."/>
            <person name="Goldberg J."/>
            <person name="Griggs A."/>
            <person name="Gujja S."/>
            <person name="Heilman E.R."/>
            <person name="Heiman D."/>
            <person name="Hepburn T."/>
            <person name="Howarth C."/>
            <person name="Jen D."/>
            <person name="Larson L."/>
            <person name="Mehta T."/>
            <person name="Neiman D."/>
            <person name="Pearson M."/>
            <person name="Roberts A."/>
            <person name="Saif S."/>
            <person name="Shea T."/>
            <person name="Shenoy N."/>
            <person name="Sisk P."/>
            <person name="Stolte C."/>
            <person name="Sykes S."/>
            <person name="Walk T."/>
            <person name="White J."/>
            <person name="Yandava C."/>
            <person name="Haas B."/>
            <person name="Nusbaum C."/>
            <person name="Birren B."/>
        </authorList>
    </citation>
    <scope>NUCLEOTIDE SEQUENCE</scope>
    <source>
        <strain evidence="4">R3-111a-1</strain>
    </source>
</reference>
<feature type="domain" description="AB hydrolase-1" evidence="3">
    <location>
        <begin position="45"/>
        <end position="146"/>
    </location>
</feature>
<evidence type="ECO:0000259" key="3">
    <source>
        <dbReference type="Pfam" id="PF00561"/>
    </source>
</evidence>
<dbReference type="HOGENOM" id="CLU_885793_0_0_1"/>
<evidence type="ECO:0000256" key="1">
    <source>
        <dbReference type="SAM" id="MobiDB-lite"/>
    </source>
</evidence>
<dbReference type="GeneID" id="20343748"/>
<dbReference type="EMBL" id="GL385396">
    <property type="protein sequence ID" value="EJT78188.1"/>
    <property type="molecule type" value="Genomic_DNA"/>
</dbReference>
<gene>
    <name evidence="5" type="primary">20343748</name>
    <name evidence="4" type="ORF">GGTG_03290</name>
</gene>
<proteinExistence type="predicted"/>
<dbReference type="AlphaFoldDB" id="J3NPT3"/>
<reference evidence="4" key="3">
    <citation type="submission" date="2010-09" db="EMBL/GenBank/DDBJ databases">
        <title>Annotation of Gaeumannomyces graminis var. tritici R3-111a-1.</title>
        <authorList>
            <consortium name="The Broad Institute Genome Sequencing Platform"/>
            <person name="Ma L.-J."/>
            <person name="Dead R."/>
            <person name="Young S.K."/>
            <person name="Zeng Q."/>
            <person name="Gargeya S."/>
            <person name="Fitzgerald M."/>
            <person name="Haas B."/>
            <person name="Abouelleil A."/>
            <person name="Alvarado L."/>
            <person name="Arachchi H.M."/>
            <person name="Berlin A."/>
            <person name="Brown A."/>
            <person name="Chapman S.B."/>
            <person name="Chen Z."/>
            <person name="Dunbar C."/>
            <person name="Freedman E."/>
            <person name="Gearin G."/>
            <person name="Gellesch M."/>
            <person name="Goldberg J."/>
            <person name="Griggs A."/>
            <person name="Gujja S."/>
            <person name="Heiman D."/>
            <person name="Howarth C."/>
            <person name="Larson L."/>
            <person name="Lui A."/>
            <person name="MacDonald P.J.P."/>
            <person name="Mehta T."/>
            <person name="Montmayeur A."/>
            <person name="Murphy C."/>
            <person name="Neiman D."/>
            <person name="Pearson M."/>
            <person name="Priest M."/>
            <person name="Roberts A."/>
            <person name="Saif S."/>
            <person name="Shea T."/>
            <person name="Shenoy N."/>
            <person name="Sisk P."/>
            <person name="Stolte C."/>
            <person name="Sykes S."/>
            <person name="Yandava C."/>
            <person name="Wortman J."/>
            <person name="Nusbaum C."/>
            <person name="Birren B."/>
        </authorList>
    </citation>
    <scope>NUCLEOTIDE SEQUENCE</scope>
    <source>
        <strain evidence="4">R3-111a-1</strain>
    </source>
</reference>
<evidence type="ECO:0000313" key="5">
    <source>
        <dbReference type="EnsemblFungi" id="EJT78188"/>
    </source>
</evidence>
<feature type="compositionally biased region" description="Low complexity" evidence="1">
    <location>
        <begin position="237"/>
        <end position="256"/>
    </location>
</feature>